<evidence type="ECO:0000313" key="3">
    <source>
        <dbReference type="EMBL" id="SVD77156.1"/>
    </source>
</evidence>
<dbReference type="PANTHER" id="PTHR39535">
    <property type="entry name" value="SPORULATION-DELAYING PROTEIN SDPB"/>
    <property type="match status" value="1"/>
</dbReference>
<sequence length="266" mass="30787">IHNAAVILENGGDMTSNNYLIWTMFLPLGTSWSIDSLRKSLRGIPEYDANDLNQKVIPKSNHYFHFAYLACLVQLSMIYFYAGINKTAAMWKDGTAVFYAYQLETFLTPIGEWVSQYMSFELSYFMTHSAPHAQMFASIAILFPIFQPWMRRIVILIFIGFHGLIEICFGIGLFGWFMFSALLLLLSQEDINIMKAMLSRCYNRKYTIFYDRDCGFCHFIARIIKRMDVFSRLTWADSPTGINYPTNLENLLKNTIVIVDPKTDKV</sequence>
<protein>
    <recommendedName>
        <fullName evidence="2">HTTM domain-containing protein</fullName>
    </recommendedName>
</protein>
<dbReference type="InterPro" id="IPR053934">
    <property type="entry name" value="HTTM_dom"/>
</dbReference>
<feature type="domain" description="HTTM" evidence="2">
    <location>
        <begin position="60"/>
        <end position="187"/>
    </location>
</feature>
<accession>A0A382Y1J3</accession>
<feature type="non-terminal residue" evidence="3">
    <location>
        <position position="266"/>
    </location>
</feature>
<organism evidence="3">
    <name type="scientific">marine metagenome</name>
    <dbReference type="NCBI Taxonomy" id="408172"/>
    <lineage>
        <taxon>unclassified sequences</taxon>
        <taxon>metagenomes</taxon>
        <taxon>ecological metagenomes</taxon>
    </lineage>
</organism>
<dbReference type="Pfam" id="PF05090">
    <property type="entry name" value="HTTM"/>
    <property type="match status" value="1"/>
</dbReference>
<evidence type="ECO:0000259" key="2">
    <source>
        <dbReference type="Pfam" id="PF05090"/>
    </source>
</evidence>
<dbReference type="PANTHER" id="PTHR39535:SF2">
    <property type="entry name" value="HTTM DOMAIN-CONTAINING PROTEIN"/>
    <property type="match status" value="1"/>
</dbReference>
<feature type="transmembrane region" description="Helical" evidence="1">
    <location>
        <begin position="122"/>
        <end position="146"/>
    </location>
</feature>
<name>A0A382Y1J3_9ZZZZ</name>
<keyword evidence="1" id="KW-1133">Transmembrane helix</keyword>
<dbReference type="AlphaFoldDB" id="A0A382Y1J3"/>
<dbReference type="EMBL" id="UINC01172201">
    <property type="protein sequence ID" value="SVD77156.1"/>
    <property type="molecule type" value="Genomic_DNA"/>
</dbReference>
<dbReference type="InterPro" id="IPR052964">
    <property type="entry name" value="Sporulation_signal_mat"/>
</dbReference>
<keyword evidence="1" id="KW-0812">Transmembrane</keyword>
<gene>
    <name evidence="3" type="ORF">METZ01_LOCUS430010</name>
</gene>
<proteinExistence type="predicted"/>
<feature type="non-terminal residue" evidence="3">
    <location>
        <position position="1"/>
    </location>
</feature>
<keyword evidence="1" id="KW-0472">Membrane</keyword>
<feature type="transmembrane region" description="Helical" evidence="1">
    <location>
        <begin position="153"/>
        <end position="186"/>
    </location>
</feature>
<evidence type="ECO:0000256" key="1">
    <source>
        <dbReference type="SAM" id="Phobius"/>
    </source>
</evidence>
<feature type="transmembrane region" description="Helical" evidence="1">
    <location>
        <begin position="63"/>
        <end position="82"/>
    </location>
</feature>
<reference evidence="3" key="1">
    <citation type="submission" date="2018-05" db="EMBL/GenBank/DDBJ databases">
        <authorList>
            <person name="Lanie J.A."/>
            <person name="Ng W.-L."/>
            <person name="Kazmierczak K.M."/>
            <person name="Andrzejewski T.M."/>
            <person name="Davidsen T.M."/>
            <person name="Wayne K.J."/>
            <person name="Tettelin H."/>
            <person name="Glass J.I."/>
            <person name="Rusch D."/>
            <person name="Podicherti R."/>
            <person name="Tsui H.-C.T."/>
            <person name="Winkler M.E."/>
        </authorList>
    </citation>
    <scope>NUCLEOTIDE SEQUENCE</scope>
</reference>